<dbReference type="Proteomes" id="UP000012092">
    <property type="component" value="Unassembled WGS sequence"/>
</dbReference>
<evidence type="ECO:0000313" key="1">
    <source>
        <dbReference type="EMBL" id="EMO03809.1"/>
    </source>
</evidence>
<protein>
    <submittedName>
        <fullName evidence="1">Uncharacterized protein</fullName>
    </submittedName>
</protein>
<gene>
    <name evidence="1" type="ORF">LEP1GSC116_2506</name>
</gene>
<dbReference type="AlphaFoldDB" id="M6RGR0"/>
<dbReference type="EMBL" id="AHNZ02000772">
    <property type="protein sequence ID" value="EMO03809.1"/>
    <property type="molecule type" value="Genomic_DNA"/>
</dbReference>
<proteinExistence type="predicted"/>
<sequence>MFSLEFKKCFKNFYFSLNHSIKNLKRLQINIHQTTQIFKTE</sequence>
<reference evidence="1 2" key="1">
    <citation type="submission" date="2013-01" db="EMBL/GenBank/DDBJ databases">
        <authorList>
            <person name="Harkins D.M."/>
            <person name="Durkin A.S."/>
            <person name="Brinkac L.M."/>
            <person name="Haft D.H."/>
            <person name="Selengut J.D."/>
            <person name="Sanka R."/>
            <person name="DePew J."/>
            <person name="Purushe J."/>
            <person name="Picardeau M."/>
            <person name="Werts C."/>
            <person name="Goarant C."/>
            <person name="Vinetz J.M."/>
            <person name="Sutton G.G."/>
            <person name="Nierman W.C."/>
            <person name="Fouts D.E."/>
        </authorList>
    </citation>
    <scope>NUCLEOTIDE SEQUENCE [LARGE SCALE GENOMIC DNA]</scope>
    <source>
        <strain evidence="1 2">Verdun HP</strain>
    </source>
</reference>
<organism evidence="1 2">
    <name type="scientific">Leptospira interrogans serovar Icterohaemorrhagiae str. Verdun HP</name>
    <dbReference type="NCBI Taxonomy" id="1049910"/>
    <lineage>
        <taxon>Bacteria</taxon>
        <taxon>Pseudomonadati</taxon>
        <taxon>Spirochaetota</taxon>
        <taxon>Spirochaetia</taxon>
        <taxon>Leptospirales</taxon>
        <taxon>Leptospiraceae</taxon>
        <taxon>Leptospira</taxon>
    </lineage>
</organism>
<evidence type="ECO:0000313" key="2">
    <source>
        <dbReference type="Proteomes" id="UP000012092"/>
    </source>
</evidence>
<accession>M6RGR0</accession>
<name>M6RGR0_LEPIR</name>
<comment type="caution">
    <text evidence="1">The sequence shown here is derived from an EMBL/GenBank/DDBJ whole genome shotgun (WGS) entry which is preliminary data.</text>
</comment>